<feature type="chain" id="PRO_5014878598" evidence="1">
    <location>
        <begin position="28"/>
        <end position="332"/>
    </location>
</feature>
<keyword evidence="3" id="KW-1185">Reference proteome</keyword>
<dbReference type="PANTHER" id="PTHR42941:SF1">
    <property type="entry name" value="SLL1037 PROTEIN"/>
    <property type="match status" value="1"/>
</dbReference>
<evidence type="ECO:0000256" key="1">
    <source>
        <dbReference type="SAM" id="SignalP"/>
    </source>
</evidence>
<dbReference type="SUPFAM" id="SSF53850">
    <property type="entry name" value="Periplasmic binding protein-like II"/>
    <property type="match status" value="1"/>
</dbReference>
<protein>
    <submittedName>
        <fullName evidence="2">C4-dicarboxylate ABC transporter substrate-binding protein</fullName>
    </submittedName>
</protein>
<evidence type="ECO:0000313" key="3">
    <source>
        <dbReference type="Proteomes" id="UP000234328"/>
    </source>
</evidence>
<feature type="signal peptide" evidence="1">
    <location>
        <begin position="1"/>
        <end position="27"/>
    </location>
</feature>
<dbReference type="OrthoDB" id="9780180at2"/>
<gene>
    <name evidence="2" type="ORF">CR155_07260</name>
</gene>
<reference evidence="2 3" key="1">
    <citation type="submission" date="2017-10" db="EMBL/GenBank/DDBJ databases">
        <title>Two draft genome sequences of Pusillimonas sp. strains isolated from a nitrate- and radionuclide-contaminated groundwater in Russia.</title>
        <authorList>
            <person name="Grouzdev D.S."/>
            <person name="Tourova T.P."/>
            <person name="Goeva M.A."/>
            <person name="Babich T.L."/>
            <person name="Sokolova D.S."/>
            <person name="Abdullin R."/>
            <person name="Poltaraus A.B."/>
            <person name="Toshchakov S.V."/>
            <person name="Nazina T.N."/>
        </authorList>
    </citation>
    <scope>NUCLEOTIDE SEQUENCE [LARGE SCALE GENOMIC DNA]</scope>
    <source>
        <strain evidence="2 3">JR1/69-2-13</strain>
    </source>
</reference>
<evidence type="ECO:0000313" key="2">
    <source>
        <dbReference type="EMBL" id="PLC54562.1"/>
    </source>
</evidence>
<keyword evidence="1" id="KW-0732">Signal</keyword>
<organism evidence="2 3">
    <name type="scientific">Pollutimonas nitritireducens</name>
    <dbReference type="NCBI Taxonomy" id="2045209"/>
    <lineage>
        <taxon>Bacteria</taxon>
        <taxon>Pseudomonadati</taxon>
        <taxon>Pseudomonadota</taxon>
        <taxon>Betaproteobacteria</taxon>
        <taxon>Burkholderiales</taxon>
        <taxon>Alcaligenaceae</taxon>
        <taxon>Pollutimonas</taxon>
    </lineage>
</organism>
<dbReference type="RefSeq" id="WP_102069331.1">
    <property type="nucleotide sequence ID" value="NZ_PDNV01000004.1"/>
</dbReference>
<dbReference type="InterPro" id="IPR011852">
    <property type="entry name" value="TRAP_TAXI"/>
</dbReference>
<sequence>MGSFFTVSFSKRLALTTSAAAIFAALAAPLPAAAQQKFVSIGTGGVTGVYYAAGGAICRLVNKDRKEHGTRCSVESTGGSVFNINTIKAGELDLGVVQSDVGYNAYKGEGQFKEAGGFQKLRSVFSIHPEPFTVVARKDANIKSFDDFKGKRFNVGNPGSGTRASMEQFLKAKGVDLSFFSLASELRPDEHGPALCDGKIDGFLYGVGHPSANIQDPTTTCGAQLVSLTGPVVDKLVADFPYYAKVTIPAGLYPNNPQETSTYGVLATFVTSADVPEETVYLVVKAVFENFEDFKKLHPALANLEAKDMAKNGLSAPLHPGAEKYFKEKGLL</sequence>
<accession>A0A2N4UHR4</accession>
<dbReference type="CDD" id="cd13568">
    <property type="entry name" value="PBP2_TAXI_TRAP_like_3"/>
    <property type="match status" value="1"/>
</dbReference>
<dbReference type="PANTHER" id="PTHR42941">
    <property type="entry name" value="SLL1037 PROTEIN"/>
    <property type="match status" value="1"/>
</dbReference>
<name>A0A2N4UHR4_9BURK</name>
<dbReference type="Proteomes" id="UP000234328">
    <property type="component" value="Unassembled WGS sequence"/>
</dbReference>
<proteinExistence type="predicted"/>
<dbReference type="Gene3D" id="3.40.190.10">
    <property type="entry name" value="Periplasmic binding protein-like II"/>
    <property type="match status" value="2"/>
</dbReference>
<comment type="caution">
    <text evidence="2">The sequence shown here is derived from an EMBL/GenBank/DDBJ whole genome shotgun (WGS) entry which is preliminary data.</text>
</comment>
<dbReference type="EMBL" id="PDNV01000004">
    <property type="protein sequence ID" value="PLC54562.1"/>
    <property type="molecule type" value="Genomic_DNA"/>
</dbReference>
<dbReference type="Pfam" id="PF16868">
    <property type="entry name" value="NMT1_3"/>
    <property type="match status" value="1"/>
</dbReference>
<dbReference type="AlphaFoldDB" id="A0A2N4UHR4"/>
<dbReference type="NCBIfam" id="TIGR02122">
    <property type="entry name" value="TRAP_TAXI"/>
    <property type="match status" value="1"/>
</dbReference>